<dbReference type="Gene3D" id="3.30.420.10">
    <property type="entry name" value="Ribonuclease H-like superfamily/Ribonuclease H"/>
    <property type="match status" value="1"/>
</dbReference>
<organism evidence="2 3">
    <name type="scientific">Hibiscus sabdariffa</name>
    <name type="common">roselle</name>
    <dbReference type="NCBI Taxonomy" id="183260"/>
    <lineage>
        <taxon>Eukaryota</taxon>
        <taxon>Viridiplantae</taxon>
        <taxon>Streptophyta</taxon>
        <taxon>Embryophyta</taxon>
        <taxon>Tracheophyta</taxon>
        <taxon>Spermatophyta</taxon>
        <taxon>Magnoliopsida</taxon>
        <taxon>eudicotyledons</taxon>
        <taxon>Gunneridae</taxon>
        <taxon>Pentapetalae</taxon>
        <taxon>rosids</taxon>
        <taxon>malvids</taxon>
        <taxon>Malvales</taxon>
        <taxon>Malvaceae</taxon>
        <taxon>Malvoideae</taxon>
        <taxon>Hibiscus</taxon>
    </lineage>
</organism>
<accession>A0ABR2EC81</accession>
<dbReference type="CDD" id="cd06222">
    <property type="entry name" value="RNase_H_like"/>
    <property type="match status" value="1"/>
</dbReference>
<keyword evidence="3" id="KW-1185">Reference proteome</keyword>
<dbReference type="PANTHER" id="PTHR47723:SF19">
    <property type="entry name" value="POLYNUCLEOTIDYL TRANSFERASE, RIBONUCLEASE H-LIKE SUPERFAMILY PROTEIN"/>
    <property type="match status" value="1"/>
</dbReference>
<dbReference type="InterPro" id="IPR053151">
    <property type="entry name" value="RNase_H-like"/>
</dbReference>
<dbReference type="InterPro" id="IPR002156">
    <property type="entry name" value="RNaseH_domain"/>
</dbReference>
<protein>
    <recommendedName>
        <fullName evidence="1">RNase H type-1 domain-containing protein</fullName>
    </recommendedName>
</protein>
<name>A0ABR2EC81_9ROSI</name>
<dbReference type="InterPro" id="IPR044730">
    <property type="entry name" value="RNase_H-like_dom_plant"/>
</dbReference>
<evidence type="ECO:0000259" key="1">
    <source>
        <dbReference type="Pfam" id="PF13456"/>
    </source>
</evidence>
<reference evidence="2 3" key="1">
    <citation type="journal article" date="2024" name="G3 (Bethesda)">
        <title>Genome assembly of Hibiscus sabdariffa L. provides insights into metabolisms of medicinal natural products.</title>
        <authorList>
            <person name="Kim T."/>
        </authorList>
    </citation>
    <scope>NUCLEOTIDE SEQUENCE [LARGE SCALE GENOMIC DNA]</scope>
    <source>
        <strain evidence="2">TK-2024</strain>
        <tissue evidence="2">Old leaves</tissue>
    </source>
</reference>
<dbReference type="PANTHER" id="PTHR47723">
    <property type="entry name" value="OS05G0353850 PROTEIN"/>
    <property type="match status" value="1"/>
</dbReference>
<dbReference type="SUPFAM" id="SSF53098">
    <property type="entry name" value="Ribonuclease H-like"/>
    <property type="match status" value="1"/>
</dbReference>
<comment type="caution">
    <text evidence="2">The sequence shown here is derived from an EMBL/GenBank/DDBJ whole genome shotgun (WGS) entry which is preliminary data.</text>
</comment>
<feature type="domain" description="RNase H type-1" evidence="1">
    <location>
        <begin position="129"/>
        <end position="246"/>
    </location>
</feature>
<evidence type="ECO:0000313" key="2">
    <source>
        <dbReference type="EMBL" id="KAK8557722.1"/>
    </source>
</evidence>
<evidence type="ECO:0000313" key="3">
    <source>
        <dbReference type="Proteomes" id="UP001472677"/>
    </source>
</evidence>
<gene>
    <name evidence="2" type="ORF">V6N12_009948</name>
</gene>
<dbReference type="Pfam" id="PF13456">
    <property type="entry name" value="RVT_3"/>
    <property type="match status" value="1"/>
</dbReference>
<dbReference type="EMBL" id="JBBPBM010000016">
    <property type="protein sequence ID" value="KAK8557722.1"/>
    <property type="molecule type" value="Genomic_DNA"/>
</dbReference>
<sequence>MTILPPFLDDQYDSIAWSRTDSGVFTLASAYKSFAETSWATMIVAAKPHFMSSVTALPHAAFGKVFCRQILRRNDFPFANACSSLHVVYRQSLVWGLYYGSSAHCSPSSERRTVPVSWVPPPAGWLCLNTDAAISTVSSVGTVGGLIRNSSSAWIFGYCKNVGHTTPSQAELWGLYIGLKVEWNLGVERLQIQSDSKHAIDLILLLTDGRPLPLVQTISSMRCCAWCTEFIWVPRECNMVVDSLSRLSIPPSFDLTLFDEVPTSIA</sequence>
<dbReference type="InterPro" id="IPR036397">
    <property type="entry name" value="RNaseH_sf"/>
</dbReference>
<proteinExistence type="predicted"/>
<dbReference type="Proteomes" id="UP001472677">
    <property type="component" value="Unassembled WGS sequence"/>
</dbReference>
<dbReference type="InterPro" id="IPR012337">
    <property type="entry name" value="RNaseH-like_sf"/>
</dbReference>